<dbReference type="GO" id="GO:0046872">
    <property type="term" value="F:metal ion binding"/>
    <property type="evidence" value="ECO:0007669"/>
    <property type="project" value="UniProtKB-KW"/>
</dbReference>
<proteinExistence type="predicted"/>
<evidence type="ECO:0000313" key="3">
    <source>
        <dbReference type="EMBL" id="PAU81653.1"/>
    </source>
</evidence>
<accession>A0A2A2FAS9</accession>
<evidence type="ECO:0000256" key="2">
    <source>
        <dbReference type="PIRSR" id="PIRSR002825-1"/>
    </source>
</evidence>
<evidence type="ECO:0000313" key="4">
    <source>
        <dbReference type="Proteomes" id="UP000218896"/>
    </source>
</evidence>
<dbReference type="SUPFAM" id="SSF53850">
    <property type="entry name" value="Periplasmic binding protein-like II"/>
    <property type="match status" value="1"/>
</dbReference>
<keyword evidence="2" id="KW-0479">Metal-binding</keyword>
<keyword evidence="1" id="KW-0732">Signal</keyword>
<organism evidence="3 4">
    <name type="scientific">Halovibrio salipaludis</name>
    <dbReference type="NCBI Taxonomy" id="2032626"/>
    <lineage>
        <taxon>Bacteria</taxon>
        <taxon>Pseudomonadati</taxon>
        <taxon>Pseudomonadota</taxon>
        <taxon>Gammaproteobacteria</taxon>
        <taxon>Oceanospirillales</taxon>
        <taxon>Halomonadaceae</taxon>
        <taxon>Halovibrio</taxon>
    </lineage>
</organism>
<comment type="caution">
    <text evidence="3">The sequence shown here is derived from an EMBL/GenBank/DDBJ whole genome shotgun (WGS) entry which is preliminary data.</text>
</comment>
<dbReference type="EMBL" id="NSKD01000001">
    <property type="protein sequence ID" value="PAU81653.1"/>
    <property type="molecule type" value="Genomic_DNA"/>
</dbReference>
<reference evidence="3 4" key="1">
    <citation type="submission" date="2017-08" db="EMBL/GenBank/DDBJ databases">
        <title>Halovibrio sewagensis sp. nov., isolated from wastewater of high salinity.</title>
        <authorList>
            <person name="Dong X."/>
            <person name="Zhang G."/>
        </authorList>
    </citation>
    <scope>NUCLEOTIDE SEQUENCE [LARGE SCALE GENOMIC DNA]</scope>
    <source>
        <strain evidence="3 4">YL5-2</strain>
    </source>
</reference>
<keyword evidence="4" id="KW-1185">Reference proteome</keyword>
<gene>
    <name evidence="3" type="ORF">CK501_00430</name>
</gene>
<dbReference type="PANTHER" id="PTHR30006">
    <property type="entry name" value="THIAMINE-BINDING PERIPLASMIC PROTEIN-RELATED"/>
    <property type="match status" value="1"/>
</dbReference>
<feature type="binding site" evidence="2">
    <location>
        <position position="236"/>
    </location>
    <ligand>
        <name>Fe cation</name>
        <dbReference type="ChEBI" id="CHEBI:24875"/>
    </ligand>
</feature>
<name>A0A2A2FAS9_9GAMM</name>
<dbReference type="Gene3D" id="3.40.190.10">
    <property type="entry name" value="Periplasmic binding protein-like II"/>
    <property type="match status" value="2"/>
</dbReference>
<dbReference type="OrthoDB" id="9769567at2"/>
<evidence type="ECO:0000256" key="1">
    <source>
        <dbReference type="ARBA" id="ARBA00022729"/>
    </source>
</evidence>
<dbReference type="PIRSF" id="PIRSF002825">
    <property type="entry name" value="CfbpA"/>
    <property type="match status" value="1"/>
</dbReference>
<dbReference type="Proteomes" id="UP000218896">
    <property type="component" value="Unassembled WGS sequence"/>
</dbReference>
<feature type="binding site" evidence="2">
    <location>
        <position position="237"/>
    </location>
    <ligand>
        <name>Fe cation</name>
        <dbReference type="ChEBI" id="CHEBI:24875"/>
    </ligand>
</feature>
<dbReference type="PANTHER" id="PTHR30006:SF24">
    <property type="entry name" value="SLL0237 PROTEIN"/>
    <property type="match status" value="1"/>
</dbReference>
<keyword evidence="2" id="KW-0408">Iron</keyword>
<protein>
    <submittedName>
        <fullName evidence="3">ABC transporter substrate-binding protein</fullName>
    </submittedName>
</protein>
<dbReference type="InterPro" id="IPR026045">
    <property type="entry name" value="Ferric-bd"/>
</dbReference>
<sequence length="344" mass="36961">MTRRDVVRALGALGIMGAFPLPGLAAGRGEAPFSVESLPALEGELTLYLGRGEGGLYEDVINAIRDRNPGLSLQVRRGPTVALANTIVAEAEAGARQADLFWAVDSGSLGLVSDAGLAQPVPEALGAGLREGFRYESWVPVSGRIRTLPFNSDRLSLEQIPEDIMALPETDLSVGWAPAYGSFQSFITAMRLLEGEKATREWLLGMKARARQYAGEFGVVMGVSRGEVDLGLANHYYTLRLLSGQPDAPVALAMTRDDAGSLLNASGAMALTERPLAMDFIRYLLTAEVQSYLASEAYEIPMVSGVDLPEGLPSEDRIQPPELELTRLADMRPTLDLMRDAGVL</sequence>
<dbReference type="AlphaFoldDB" id="A0A2A2FAS9"/>
<dbReference type="Pfam" id="PF13531">
    <property type="entry name" value="SBP_bac_11"/>
    <property type="match status" value="1"/>
</dbReference>
<dbReference type="RefSeq" id="WP_095615758.1">
    <property type="nucleotide sequence ID" value="NZ_NSKD01000001.1"/>
</dbReference>